<name>A0AA37WCZ5_9BACT</name>
<dbReference type="Proteomes" id="UP001156666">
    <property type="component" value="Unassembled WGS sequence"/>
</dbReference>
<reference evidence="2" key="2">
    <citation type="submission" date="2023-01" db="EMBL/GenBank/DDBJ databases">
        <title>Draft genome sequence of Portibacter lacus strain NBRC 108769.</title>
        <authorList>
            <person name="Sun Q."/>
            <person name="Mori K."/>
        </authorList>
    </citation>
    <scope>NUCLEOTIDE SEQUENCE</scope>
    <source>
        <strain evidence="2">NBRC 108769</strain>
    </source>
</reference>
<protein>
    <submittedName>
        <fullName evidence="2">Uncharacterized protein</fullName>
    </submittedName>
</protein>
<evidence type="ECO:0000313" key="3">
    <source>
        <dbReference type="Proteomes" id="UP001156666"/>
    </source>
</evidence>
<organism evidence="2 3">
    <name type="scientific">Portibacter lacus</name>
    <dbReference type="NCBI Taxonomy" id="1099794"/>
    <lineage>
        <taxon>Bacteria</taxon>
        <taxon>Pseudomonadati</taxon>
        <taxon>Bacteroidota</taxon>
        <taxon>Saprospiria</taxon>
        <taxon>Saprospirales</taxon>
        <taxon>Haliscomenobacteraceae</taxon>
        <taxon>Portibacter</taxon>
    </lineage>
</organism>
<gene>
    <name evidence="2" type="ORF">GCM10007940_19060</name>
</gene>
<keyword evidence="1" id="KW-0812">Transmembrane</keyword>
<feature type="transmembrane region" description="Helical" evidence="1">
    <location>
        <begin position="37"/>
        <end position="57"/>
    </location>
</feature>
<accession>A0AA37WCZ5</accession>
<sequence>MLALDPMEKDVPLVTSAAKTSTTKTDPAGIVTKDDNGIFITVCYWLEIATVSLWIGVRLARDKFPETVYRFKLIS</sequence>
<keyword evidence="1" id="KW-0472">Membrane</keyword>
<evidence type="ECO:0000313" key="2">
    <source>
        <dbReference type="EMBL" id="GLR17291.1"/>
    </source>
</evidence>
<comment type="caution">
    <text evidence="2">The sequence shown here is derived from an EMBL/GenBank/DDBJ whole genome shotgun (WGS) entry which is preliminary data.</text>
</comment>
<proteinExistence type="predicted"/>
<dbReference type="EMBL" id="BSOH01000010">
    <property type="protein sequence ID" value="GLR17291.1"/>
    <property type="molecule type" value="Genomic_DNA"/>
</dbReference>
<evidence type="ECO:0000256" key="1">
    <source>
        <dbReference type="SAM" id="Phobius"/>
    </source>
</evidence>
<keyword evidence="3" id="KW-1185">Reference proteome</keyword>
<keyword evidence="1" id="KW-1133">Transmembrane helix</keyword>
<dbReference type="AlphaFoldDB" id="A0AA37WCZ5"/>
<reference evidence="2" key="1">
    <citation type="journal article" date="2014" name="Int. J. Syst. Evol. Microbiol.">
        <title>Complete genome sequence of Corynebacterium casei LMG S-19264T (=DSM 44701T), isolated from a smear-ripened cheese.</title>
        <authorList>
            <consortium name="US DOE Joint Genome Institute (JGI-PGF)"/>
            <person name="Walter F."/>
            <person name="Albersmeier A."/>
            <person name="Kalinowski J."/>
            <person name="Ruckert C."/>
        </authorList>
    </citation>
    <scope>NUCLEOTIDE SEQUENCE</scope>
    <source>
        <strain evidence="2">NBRC 108769</strain>
    </source>
</reference>